<name>A0A840ELE4_9FLAO</name>
<gene>
    <name evidence="4" type="ORF">GGR32_001239</name>
</gene>
<dbReference type="Gene3D" id="2.40.160.20">
    <property type="match status" value="1"/>
</dbReference>
<evidence type="ECO:0000313" key="4">
    <source>
        <dbReference type="EMBL" id="MBB4118948.1"/>
    </source>
</evidence>
<protein>
    <submittedName>
        <fullName evidence="4">Outer membrane protein</fullName>
    </submittedName>
</protein>
<dbReference type="SUPFAM" id="SSF56925">
    <property type="entry name" value="OMPA-like"/>
    <property type="match status" value="1"/>
</dbReference>
<evidence type="ECO:0000256" key="2">
    <source>
        <dbReference type="SAM" id="SignalP"/>
    </source>
</evidence>
<dbReference type="InterPro" id="IPR027385">
    <property type="entry name" value="Beta-barrel_OMP"/>
</dbReference>
<reference evidence="4 5" key="1">
    <citation type="submission" date="2020-08" db="EMBL/GenBank/DDBJ databases">
        <title>Genomic Encyclopedia of Type Strains, Phase IV (KMG-IV): sequencing the most valuable type-strain genomes for metagenomic binning, comparative biology and taxonomic classification.</title>
        <authorList>
            <person name="Goeker M."/>
        </authorList>
    </citation>
    <scope>NUCLEOTIDE SEQUENCE [LARGE SCALE GENOMIC DNA]</scope>
    <source>
        <strain evidence="4 5">DSM 29568</strain>
    </source>
</reference>
<evidence type="ECO:0000256" key="1">
    <source>
        <dbReference type="ARBA" id="ARBA00022729"/>
    </source>
</evidence>
<organism evidence="4 5">
    <name type="scientific">Mesonia hippocampi</name>
    <dbReference type="NCBI Taxonomy" id="1628250"/>
    <lineage>
        <taxon>Bacteria</taxon>
        <taxon>Pseudomonadati</taxon>
        <taxon>Bacteroidota</taxon>
        <taxon>Flavobacteriia</taxon>
        <taxon>Flavobacteriales</taxon>
        <taxon>Flavobacteriaceae</taxon>
        <taxon>Mesonia</taxon>
    </lineage>
</organism>
<dbReference type="EMBL" id="JACIFO010000004">
    <property type="protein sequence ID" value="MBB4118948.1"/>
    <property type="molecule type" value="Genomic_DNA"/>
</dbReference>
<accession>A0A840ELE4</accession>
<feature type="domain" description="Outer membrane protein beta-barrel" evidence="3">
    <location>
        <begin position="31"/>
        <end position="195"/>
    </location>
</feature>
<proteinExistence type="predicted"/>
<sequence length="195" mass="21469">MKGLLSLVLFFCFSTIIAQDEKTYGFAKGSQFISGAVGYKSSSKPDNSTLKTFTFQPRYAYFVNDFIAIGLSAGIGTETYKNTTGNKITDNNSYSIDAFGRYYLLPGNKFSVFAELGLGYGHLKNHINNSSSNGINAHFSPGLSYFIARNFALEASIGLLSYDRINASYNESTKEEDFQIGIDFGNINLGLLFTF</sequence>
<keyword evidence="1 2" id="KW-0732">Signal</keyword>
<dbReference type="InterPro" id="IPR011250">
    <property type="entry name" value="OMP/PagP_B-barrel"/>
</dbReference>
<dbReference type="Pfam" id="PF13505">
    <property type="entry name" value="OMP_b-brl"/>
    <property type="match status" value="1"/>
</dbReference>
<dbReference type="AlphaFoldDB" id="A0A840ELE4"/>
<feature type="chain" id="PRO_5032847094" evidence="2">
    <location>
        <begin position="19"/>
        <end position="195"/>
    </location>
</feature>
<evidence type="ECO:0000313" key="5">
    <source>
        <dbReference type="Proteomes" id="UP000553034"/>
    </source>
</evidence>
<evidence type="ECO:0000259" key="3">
    <source>
        <dbReference type="Pfam" id="PF13505"/>
    </source>
</evidence>
<dbReference type="Proteomes" id="UP000553034">
    <property type="component" value="Unassembled WGS sequence"/>
</dbReference>
<keyword evidence="5" id="KW-1185">Reference proteome</keyword>
<comment type="caution">
    <text evidence="4">The sequence shown here is derived from an EMBL/GenBank/DDBJ whole genome shotgun (WGS) entry which is preliminary data.</text>
</comment>
<feature type="signal peptide" evidence="2">
    <location>
        <begin position="1"/>
        <end position="18"/>
    </location>
</feature>
<dbReference type="RefSeq" id="WP_183477306.1">
    <property type="nucleotide sequence ID" value="NZ_JACIFO010000004.1"/>
</dbReference>